<gene>
    <name evidence="2" type="ORF">D0867_03479</name>
</gene>
<dbReference type="SUPFAM" id="SSF51658">
    <property type="entry name" value="Xylose isomerase-like"/>
    <property type="match status" value="1"/>
</dbReference>
<dbReference type="EMBL" id="QWIL01000263">
    <property type="protein sequence ID" value="RMY21189.1"/>
    <property type="molecule type" value="Genomic_DNA"/>
</dbReference>
<dbReference type="InterPro" id="IPR050312">
    <property type="entry name" value="IolE/XylAMocC-like"/>
</dbReference>
<reference evidence="2 3" key="1">
    <citation type="journal article" date="2018" name="BMC Genomics">
        <title>Genomic evidence for intraspecific hybridization in a clonal and extremely halotolerant yeast.</title>
        <authorList>
            <person name="Gostincar C."/>
            <person name="Stajich J.E."/>
            <person name="Zupancic J."/>
            <person name="Zalar P."/>
            <person name="Gunde-Cimerman N."/>
        </authorList>
    </citation>
    <scope>NUCLEOTIDE SEQUENCE [LARGE SCALE GENOMIC DNA]</scope>
    <source>
        <strain evidence="2 3">EXF-6669</strain>
    </source>
</reference>
<dbReference type="VEuPathDB" id="FungiDB:BTJ68_10967"/>
<protein>
    <recommendedName>
        <fullName evidence="1">Xylose isomerase-like TIM barrel domain-containing protein</fullName>
    </recommendedName>
</protein>
<dbReference type="OrthoDB" id="5360893at2759"/>
<evidence type="ECO:0000313" key="3">
    <source>
        <dbReference type="Proteomes" id="UP000271337"/>
    </source>
</evidence>
<accession>A0A3M7A1G1</accession>
<dbReference type="AlphaFoldDB" id="A0A3M7A1G1"/>
<dbReference type="Gene3D" id="3.20.20.150">
    <property type="entry name" value="Divalent-metal-dependent TIM barrel enzymes"/>
    <property type="match status" value="1"/>
</dbReference>
<dbReference type="InterPro" id="IPR013022">
    <property type="entry name" value="Xyl_isomerase-like_TIM-brl"/>
</dbReference>
<sequence>MPLMVTLEAWEEKYQDQVQSTIVSFSSPSTISNTLLRNSQHFIGTLNLHKHAPRTTKTMEGLDKIPTSYATVSIGNRPEHTLPKKLEAISAAGFRGIELGFPDLLAFATQHLRPHLQHDASGSEAVQPKDFDTLCSVAKLVKGMCDAKGLQIMMLQPFSNFEGWADGSAERRDAWERAEGWMRIMEAAGCPMLQVGSSDSPADKIGKDRGRFVADLRQLADMAAEKGFRIAYENWCWSTHAPDWADVWDICRQVDRPNFGLCLDTFQSAGGEWGDPTTESGMLEDGRSPEQVEKDWKASCEKLSTTVPAEKIYLLQISDAYKVKPGPLPKHDIDGLRPRGYWSHAYRPLPFEGYLPTADFARAVLKTGFRDWFSYEIFDAGADGKGKDYELGQFAQAASECQKKLVEACNTA</sequence>
<name>A0A3M7A1G1_HORWE</name>
<proteinExistence type="predicted"/>
<dbReference type="InterPro" id="IPR036237">
    <property type="entry name" value="Xyl_isomerase-like_sf"/>
</dbReference>
<organism evidence="2 3">
    <name type="scientific">Hortaea werneckii</name>
    <name type="common">Black yeast</name>
    <name type="synonym">Cladosporium werneckii</name>
    <dbReference type="NCBI Taxonomy" id="91943"/>
    <lineage>
        <taxon>Eukaryota</taxon>
        <taxon>Fungi</taxon>
        <taxon>Dikarya</taxon>
        <taxon>Ascomycota</taxon>
        <taxon>Pezizomycotina</taxon>
        <taxon>Dothideomycetes</taxon>
        <taxon>Dothideomycetidae</taxon>
        <taxon>Mycosphaerellales</taxon>
        <taxon>Teratosphaeriaceae</taxon>
        <taxon>Hortaea</taxon>
    </lineage>
</organism>
<dbReference type="Pfam" id="PF01261">
    <property type="entry name" value="AP_endonuc_2"/>
    <property type="match status" value="1"/>
</dbReference>
<feature type="domain" description="Xylose isomerase-like TIM barrel" evidence="1">
    <location>
        <begin position="86"/>
        <end position="384"/>
    </location>
</feature>
<evidence type="ECO:0000313" key="2">
    <source>
        <dbReference type="EMBL" id="RMY21189.1"/>
    </source>
</evidence>
<comment type="caution">
    <text evidence="2">The sequence shown here is derived from an EMBL/GenBank/DDBJ whole genome shotgun (WGS) entry which is preliminary data.</text>
</comment>
<evidence type="ECO:0000259" key="1">
    <source>
        <dbReference type="Pfam" id="PF01261"/>
    </source>
</evidence>
<dbReference type="Proteomes" id="UP000271337">
    <property type="component" value="Unassembled WGS sequence"/>
</dbReference>
<dbReference type="PANTHER" id="PTHR12110">
    <property type="entry name" value="HYDROXYPYRUVATE ISOMERASE"/>
    <property type="match status" value="1"/>
</dbReference>
<dbReference type="PANTHER" id="PTHR12110:SF56">
    <property type="entry name" value="DEHYDRATASE, PUTATIVE (AFU_ORTHOLOGUE AFUA_6G08740)-RELATED"/>
    <property type="match status" value="1"/>
</dbReference>